<feature type="domain" description="ABC transmembrane type-1" evidence="9">
    <location>
        <begin position="103"/>
        <end position="294"/>
    </location>
</feature>
<reference evidence="10 11" key="1">
    <citation type="submission" date="2020-08" db="EMBL/GenBank/DDBJ databases">
        <title>Sequencing the genomes of 1000 actinobacteria strains.</title>
        <authorList>
            <person name="Klenk H.-P."/>
        </authorList>
    </citation>
    <scope>NUCLEOTIDE SEQUENCE [LARGE SCALE GENOMIC DNA]</scope>
    <source>
        <strain evidence="10 11">DSM 102030</strain>
    </source>
</reference>
<proteinExistence type="inferred from homology"/>
<evidence type="ECO:0000313" key="10">
    <source>
        <dbReference type="EMBL" id="MBB4934549.1"/>
    </source>
</evidence>
<keyword evidence="11" id="KW-1185">Reference proteome</keyword>
<evidence type="ECO:0000256" key="5">
    <source>
        <dbReference type="ARBA" id="ARBA00022989"/>
    </source>
</evidence>
<evidence type="ECO:0000256" key="3">
    <source>
        <dbReference type="ARBA" id="ARBA00022475"/>
    </source>
</evidence>
<keyword evidence="5 7" id="KW-1133">Transmembrane helix</keyword>
<organism evidence="10 11">
    <name type="scientific">Lipingzhangella halophila</name>
    <dbReference type="NCBI Taxonomy" id="1783352"/>
    <lineage>
        <taxon>Bacteria</taxon>
        <taxon>Bacillati</taxon>
        <taxon>Actinomycetota</taxon>
        <taxon>Actinomycetes</taxon>
        <taxon>Streptosporangiales</taxon>
        <taxon>Nocardiopsidaceae</taxon>
        <taxon>Lipingzhangella</taxon>
    </lineage>
</organism>
<dbReference type="PROSITE" id="PS50928">
    <property type="entry name" value="ABC_TM1"/>
    <property type="match status" value="1"/>
</dbReference>
<evidence type="ECO:0000256" key="1">
    <source>
        <dbReference type="ARBA" id="ARBA00004651"/>
    </source>
</evidence>
<keyword evidence="2 7" id="KW-0813">Transport</keyword>
<dbReference type="Proteomes" id="UP000523007">
    <property type="component" value="Unassembled WGS sequence"/>
</dbReference>
<feature type="transmembrane region" description="Helical" evidence="7">
    <location>
        <begin position="102"/>
        <end position="128"/>
    </location>
</feature>
<evidence type="ECO:0000256" key="2">
    <source>
        <dbReference type="ARBA" id="ARBA00022448"/>
    </source>
</evidence>
<dbReference type="RefSeq" id="WP_312885548.1">
    <property type="nucleotide sequence ID" value="NZ_JACHJT010000001.1"/>
</dbReference>
<comment type="similarity">
    <text evidence="7">Belongs to the binding-protein-dependent transport system permease family.</text>
</comment>
<dbReference type="EMBL" id="JACHJT010000001">
    <property type="protein sequence ID" value="MBB4934549.1"/>
    <property type="molecule type" value="Genomic_DNA"/>
</dbReference>
<dbReference type="PANTHER" id="PTHR43744:SF12">
    <property type="entry name" value="ABC TRANSPORTER PERMEASE PROTEIN MG189-RELATED"/>
    <property type="match status" value="1"/>
</dbReference>
<evidence type="ECO:0000259" key="9">
    <source>
        <dbReference type="PROSITE" id="PS50928"/>
    </source>
</evidence>
<feature type="transmembrane region" description="Helical" evidence="7">
    <location>
        <begin position="43"/>
        <end position="64"/>
    </location>
</feature>
<evidence type="ECO:0000256" key="8">
    <source>
        <dbReference type="SAM" id="MobiDB-lite"/>
    </source>
</evidence>
<evidence type="ECO:0000256" key="7">
    <source>
        <dbReference type="RuleBase" id="RU363032"/>
    </source>
</evidence>
<dbReference type="Pfam" id="PF00528">
    <property type="entry name" value="BPD_transp_1"/>
    <property type="match status" value="1"/>
</dbReference>
<accession>A0A7W7RM71</accession>
<dbReference type="Gene3D" id="1.10.3720.10">
    <property type="entry name" value="MetI-like"/>
    <property type="match status" value="1"/>
</dbReference>
<dbReference type="CDD" id="cd06261">
    <property type="entry name" value="TM_PBP2"/>
    <property type="match status" value="1"/>
</dbReference>
<dbReference type="GO" id="GO:0055085">
    <property type="term" value="P:transmembrane transport"/>
    <property type="evidence" value="ECO:0007669"/>
    <property type="project" value="InterPro"/>
</dbReference>
<keyword evidence="4 7" id="KW-0812">Transmembrane</keyword>
<feature type="transmembrane region" description="Helical" evidence="7">
    <location>
        <begin position="168"/>
        <end position="190"/>
    </location>
</feature>
<dbReference type="PANTHER" id="PTHR43744">
    <property type="entry name" value="ABC TRANSPORTER PERMEASE PROTEIN MG189-RELATED-RELATED"/>
    <property type="match status" value="1"/>
</dbReference>
<dbReference type="InterPro" id="IPR000515">
    <property type="entry name" value="MetI-like"/>
</dbReference>
<protein>
    <submittedName>
        <fullName evidence="10">Xylobiose transport system permease protein</fullName>
    </submittedName>
</protein>
<keyword evidence="3" id="KW-1003">Cell membrane</keyword>
<comment type="subcellular location">
    <subcellularLocation>
        <location evidence="1 7">Cell membrane</location>
        <topology evidence="1 7">Multi-pass membrane protein</topology>
    </subcellularLocation>
</comment>
<evidence type="ECO:0000313" key="11">
    <source>
        <dbReference type="Proteomes" id="UP000523007"/>
    </source>
</evidence>
<dbReference type="InterPro" id="IPR035906">
    <property type="entry name" value="MetI-like_sf"/>
</dbReference>
<feature type="transmembrane region" description="Helical" evidence="7">
    <location>
        <begin position="269"/>
        <end position="294"/>
    </location>
</feature>
<evidence type="ECO:0000256" key="4">
    <source>
        <dbReference type="ARBA" id="ARBA00022692"/>
    </source>
</evidence>
<dbReference type="SUPFAM" id="SSF161098">
    <property type="entry name" value="MetI-like"/>
    <property type="match status" value="1"/>
</dbReference>
<keyword evidence="6 7" id="KW-0472">Membrane</keyword>
<dbReference type="GO" id="GO:0005886">
    <property type="term" value="C:plasma membrane"/>
    <property type="evidence" value="ECO:0007669"/>
    <property type="project" value="UniProtKB-SubCell"/>
</dbReference>
<name>A0A7W7RM71_9ACTN</name>
<evidence type="ECO:0000256" key="6">
    <source>
        <dbReference type="ARBA" id="ARBA00023136"/>
    </source>
</evidence>
<feature type="region of interest" description="Disordered" evidence="8">
    <location>
        <begin position="1"/>
        <end position="29"/>
    </location>
</feature>
<dbReference type="AlphaFoldDB" id="A0A7W7RM71"/>
<feature type="transmembrane region" description="Helical" evidence="7">
    <location>
        <begin position="140"/>
        <end position="162"/>
    </location>
</feature>
<sequence>MTGTSQVAPAPEAEPTTGDTPAPSPQGRGWWGSLRAGSRRHNVLAGAGAFVWLLVVGVPIYSLLVATIQPYEDYIASNPLVPPDNPTLDNYVTALNSGLFGFVWNTLLVTVAVVAIVVALTTTTAFAIVRARTRWTTGIFRVFLLGLAIPLQAVVIPVYLIINQLGLYDSLMAIVLPTAAFALPVCVLILTGSMRDISDDLYEAMAIDGAGSVRIFVQLVLPMSRSGISTVGIYAALQAWNGFLFPFLLTQSEENRLITLGLFEFQDQFGVNIPALLSAVVLSAIPILIVYLIARRSLVAGLMGVGGK</sequence>
<comment type="caution">
    <text evidence="10">The sequence shown here is derived from an EMBL/GenBank/DDBJ whole genome shotgun (WGS) entry which is preliminary data.</text>
</comment>
<gene>
    <name evidence="10" type="ORF">F4561_005369</name>
</gene>